<dbReference type="EMBL" id="CP015441">
    <property type="protein sequence ID" value="ANC50658.1"/>
    <property type="molecule type" value="Genomic_DNA"/>
</dbReference>
<dbReference type="AlphaFoldDB" id="A0A160HUQ7"/>
<sequence length="130" mass="13936">MGGVEVTGGEVIAFQKGDRFPTAEVLDLAISVAIGRHLAASEDEMFSLIQDWFLRPASGAELTSAIGRLLERGWISRAGESAFDFCLTDAGIDGTTTLSGGMIRMIDRGRGHLKTAFLLQMLDLDKGKCS</sequence>
<protein>
    <submittedName>
        <fullName evidence="1">Uncharacterized protein</fullName>
    </submittedName>
</protein>
<keyword evidence="2" id="KW-1185">Reference proteome</keyword>
<geneLocation type="plasmid" evidence="2"/>
<proteinExistence type="predicted"/>
<dbReference type="Proteomes" id="UP000059113">
    <property type="component" value="Plasmid"/>
</dbReference>
<gene>
    <name evidence="1" type="ORF">CP97_14968</name>
</gene>
<evidence type="ECO:0000313" key="1">
    <source>
        <dbReference type="EMBL" id="ANC50658.1"/>
    </source>
</evidence>
<dbReference type="KEGG" id="ery:CP97_14968"/>
<evidence type="ECO:0000313" key="2">
    <source>
        <dbReference type="Proteomes" id="UP000059113"/>
    </source>
</evidence>
<reference evidence="1 2" key="1">
    <citation type="submission" date="2016-04" db="EMBL/GenBank/DDBJ databases">
        <title>The complete genome sequence of Erythrobacter atlanticus s21-N3.</title>
        <authorList>
            <person name="Wang W."/>
            <person name="Wang L."/>
            <person name="Zhuang L."/>
            <person name="Shao Z."/>
        </authorList>
    </citation>
    <scope>NUCLEOTIDE SEQUENCE [LARGE SCALE GENOMIC DNA]</scope>
    <source>
        <strain evidence="2">s21-N3</strain>
        <plasmid evidence="2">Plasmid</plasmid>
    </source>
</reference>
<name>A0A160HUQ7_9SPHN</name>
<organism evidence="1 2">
    <name type="scientific">Aurantiacibacter atlanticus</name>
    <dbReference type="NCBI Taxonomy" id="1648404"/>
    <lineage>
        <taxon>Bacteria</taxon>
        <taxon>Pseudomonadati</taxon>
        <taxon>Pseudomonadota</taxon>
        <taxon>Alphaproteobacteria</taxon>
        <taxon>Sphingomonadales</taxon>
        <taxon>Erythrobacteraceae</taxon>
        <taxon>Aurantiacibacter</taxon>
    </lineage>
</organism>
<keyword evidence="1" id="KW-0614">Plasmid</keyword>
<accession>A0A160HUQ7</accession>